<protein>
    <recommendedName>
        <fullName evidence="4">K Homology domain-containing protein</fullName>
    </recommendedName>
</protein>
<proteinExistence type="predicted"/>
<evidence type="ECO:0000259" key="4">
    <source>
        <dbReference type="SMART" id="SM00322"/>
    </source>
</evidence>
<keyword evidence="1" id="KW-0677">Repeat</keyword>
<dbReference type="Gene3D" id="3.30.1370.10">
    <property type="entry name" value="K Homology domain, type 1"/>
    <property type="match status" value="3"/>
</dbReference>
<feature type="compositionally biased region" description="Gly residues" evidence="3">
    <location>
        <begin position="307"/>
        <end position="319"/>
    </location>
</feature>
<dbReference type="VEuPathDB" id="CryptoDB:Cvel_27009"/>
<feature type="domain" description="K Homology" evidence="4">
    <location>
        <begin position="99"/>
        <end position="169"/>
    </location>
</feature>
<name>A0A0G4HFE2_9ALVE</name>
<dbReference type="EMBL" id="CDMZ01002528">
    <property type="protein sequence ID" value="CEM42779.1"/>
    <property type="molecule type" value="Genomic_DNA"/>
</dbReference>
<dbReference type="PhylomeDB" id="A0A0G4HFE2"/>
<feature type="region of interest" description="Disordered" evidence="3">
    <location>
        <begin position="297"/>
        <end position="328"/>
    </location>
</feature>
<dbReference type="SUPFAM" id="SSF54791">
    <property type="entry name" value="Eukaryotic type KH-domain (KH-domain type I)"/>
    <property type="match status" value="3"/>
</dbReference>
<accession>A0A0G4HFE2</accession>
<dbReference type="PROSITE" id="PS50084">
    <property type="entry name" value="KH_TYPE_1"/>
    <property type="match status" value="3"/>
</dbReference>
<dbReference type="SMART" id="SM00322">
    <property type="entry name" value="KH"/>
    <property type="match status" value="3"/>
</dbReference>
<organism evidence="5">
    <name type="scientific">Chromera velia CCMP2878</name>
    <dbReference type="NCBI Taxonomy" id="1169474"/>
    <lineage>
        <taxon>Eukaryota</taxon>
        <taxon>Sar</taxon>
        <taxon>Alveolata</taxon>
        <taxon>Colpodellida</taxon>
        <taxon>Chromeraceae</taxon>
        <taxon>Chromera</taxon>
    </lineage>
</organism>
<evidence type="ECO:0000313" key="5">
    <source>
        <dbReference type="EMBL" id="CEM42779.1"/>
    </source>
</evidence>
<dbReference type="Pfam" id="PF00013">
    <property type="entry name" value="KH_1"/>
    <property type="match status" value="3"/>
</dbReference>
<dbReference type="AlphaFoldDB" id="A0A0G4HFE2"/>
<dbReference type="InterPro" id="IPR004088">
    <property type="entry name" value="KH_dom_type_1"/>
</dbReference>
<evidence type="ECO:0000256" key="3">
    <source>
        <dbReference type="SAM" id="MobiDB-lite"/>
    </source>
</evidence>
<sequence length="328" mass="33870">MSGNYEDNGDYDGKEKGTFNMKMLIDKSSAGIVIGKGGSVISSIERSTGCSLQISPVHLVFPGTNERILLLNGTPTTVSAGVLAVLEKIWAYNAEQMEPAVPCRFAVPSSGAAAIIGKGGSKIQSLQSETGTQIKVSERQDGVSERLVSVNGSVPAVREVAARIVDIVKDDPHLNGGSPAGRGGGGFANFGGGVGGPGMMHGGGNFGGPFMPGGILPGAAVSTHCEIEMHVPDDITGYVLGKKGSFLQHIIQSTRASIRVSSKGDVVPGTEKRRFTISGPLNAVQTAHAALVMRMAEGKAERERELGGGSGRNGRGPGGGRRHRDNAE</sequence>
<dbReference type="PANTHER" id="PTHR10288">
    <property type="entry name" value="KH DOMAIN CONTAINING RNA BINDING PROTEIN"/>
    <property type="match status" value="1"/>
</dbReference>
<evidence type="ECO:0000256" key="1">
    <source>
        <dbReference type="ARBA" id="ARBA00022737"/>
    </source>
</evidence>
<feature type="domain" description="K Homology" evidence="4">
    <location>
        <begin position="17"/>
        <end position="90"/>
    </location>
</feature>
<evidence type="ECO:0000256" key="2">
    <source>
        <dbReference type="PROSITE-ProRule" id="PRU00117"/>
    </source>
</evidence>
<gene>
    <name evidence="5" type="ORF">Cvel_27009</name>
</gene>
<feature type="domain" description="K Homology" evidence="4">
    <location>
        <begin position="223"/>
        <end position="296"/>
    </location>
</feature>
<dbReference type="InterPro" id="IPR004087">
    <property type="entry name" value="KH_dom"/>
</dbReference>
<dbReference type="InterPro" id="IPR036612">
    <property type="entry name" value="KH_dom_type_1_sf"/>
</dbReference>
<dbReference type="GO" id="GO:0003723">
    <property type="term" value="F:RNA binding"/>
    <property type="evidence" value="ECO:0007669"/>
    <property type="project" value="UniProtKB-UniRule"/>
</dbReference>
<feature type="compositionally biased region" description="Basic and acidic residues" evidence="3">
    <location>
        <begin position="297"/>
        <end position="306"/>
    </location>
</feature>
<keyword evidence="2" id="KW-0694">RNA-binding</keyword>
<reference evidence="5" key="1">
    <citation type="submission" date="2014-11" db="EMBL/GenBank/DDBJ databases">
        <authorList>
            <person name="Otto D Thomas"/>
            <person name="Naeem Raeece"/>
        </authorList>
    </citation>
    <scope>NUCLEOTIDE SEQUENCE</scope>
</reference>